<dbReference type="InterPro" id="IPR043128">
    <property type="entry name" value="Rev_trsase/Diguanyl_cyclase"/>
</dbReference>
<dbReference type="InterPro" id="IPR029787">
    <property type="entry name" value="Nucleotide_cyclase"/>
</dbReference>
<protein>
    <recommendedName>
        <fullName evidence="1">diguanylate cyclase</fullName>
        <ecNumber evidence="1">2.7.7.65</ecNumber>
    </recommendedName>
</protein>
<dbReference type="InterPro" id="IPR050469">
    <property type="entry name" value="Diguanylate_Cyclase"/>
</dbReference>
<dbReference type="Proteomes" id="UP000317496">
    <property type="component" value="Chromosome"/>
</dbReference>
<dbReference type="SUPFAM" id="SSF58100">
    <property type="entry name" value="Bacterial hemolysins"/>
    <property type="match status" value="1"/>
</dbReference>
<keyword evidence="3" id="KW-0175">Coiled coil</keyword>
<dbReference type="AlphaFoldDB" id="A0A516H3G8"/>
<dbReference type="GO" id="GO:0043709">
    <property type="term" value="P:cell adhesion involved in single-species biofilm formation"/>
    <property type="evidence" value="ECO:0007669"/>
    <property type="project" value="TreeGrafter"/>
</dbReference>
<accession>A0A516H3G8</accession>
<dbReference type="Pfam" id="PF00990">
    <property type="entry name" value="GGDEF"/>
    <property type="match status" value="1"/>
</dbReference>
<dbReference type="GO" id="GO:0052621">
    <property type="term" value="F:diguanylate cyclase activity"/>
    <property type="evidence" value="ECO:0007669"/>
    <property type="project" value="UniProtKB-EC"/>
</dbReference>
<reference evidence="5 6" key="1">
    <citation type="submission" date="2019-07" db="EMBL/GenBank/DDBJ databases">
        <title>Genome sequencing for Ferrovibrio sp. K5.</title>
        <authorList>
            <person name="Park S.-J."/>
        </authorList>
    </citation>
    <scope>NUCLEOTIDE SEQUENCE [LARGE SCALE GENOMIC DNA]</scope>
    <source>
        <strain evidence="5 6">K5</strain>
    </source>
</reference>
<evidence type="ECO:0000259" key="4">
    <source>
        <dbReference type="PROSITE" id="PS50887"/>
    </source>
</evidence>
<feature type="domain" description="GGDEF" evidence="4">
    <location>
        <begin position="206"/>
        <end position="341"/>
    </location>
</feature>
<evidence type="ECO:0000256" key="1">
    <source>
        <dbReference type="ARBA" id="ARBA00012528"/>
    </source>
</evidence>
<dbReference type="SUPFAM" id="SSF55073">
    <property type="entry name" value="Nucleotide cyclase"/>
    <property type="match status" value="1"/>
</dbReference>
<dbReference type="PANTHER" id="PTHR45138">
    <property type="entry name" value="REGULATORY COMPONENTS OF SENSORY TRANSDUCTION SYSTEM"/>
    <property type="match status" value="1"/>
</dbReference>
<dbReference type="FunFam" id="3.30.70.270:FF:000001">
    <property type="entry name" value="Diguanylate cyclase domain protein"/>
    <property type="match status" value="1"/>
</dbReference>
<dbReference type="EC" id="2.7.7.65" evidence="1"/>
<dbReference type="GO" id="GO:0005886">
    <property type="term" value="C:plasma membrane"/>
    <property type="evidence" value="ECO:0007669"/>
    <property type="project" value="TreeGrafter"/>
</dbReference>
<feature type="coiled-coil region" evidence="3">
    <location>
        <begin position="141"/>
        <end position="175"/>
    </location>
</feature>
<evidence type="ECO:0000313" key="5">
    <source>
        <dbReference type="EMBL" id="QDO98317.1"/>
    </source>
</evidence>
<comment type="catalytic activity">
    <reaction evidence="2">
        <text>2 GTP = 3',3'-c-di-GMP + 2 diphosphate</text>
        <dbReference type="Rhea" id="RHEA:24898"/>
        <dbReference type="ChEBI" id="CHEBI:33019"/>
        <dbReference type="ChEBI" id="CHEBI:37565"/>
        <dbReference type="ChEBI" id="CHEBI:58805"/>
        <dbReference type="EC" id="2.7.7.65"/>
    </reaction>
</comment>
<dbReference type="PANTHER" id="PTHR45138:SF9">
    <property type="entry name" value="DIGUANYLATE CYCLASE DGCM-RELATED"/>
    <property type="match status" value="1"/>
</dbReference>
<name>A0A516H3G8_9PROT</name>
<sequence length="353" mass="39222">MYHDDLHQAAEYAHAAVASMTRFSIPPTPINFTIWYEYHAGRDPALSRAIDALLAAGTSFTPDTTLQLYEEYLNPARMLRASRETTEKLQEAMDELRNFVGAAEQETRTYGDKLEDFSDSLDKQGHAPAFGSLVGAMLQETRSMQERNQSLEDRLAETTAEVQQLREHFEQARRESLSDSLTGLANRKNFEQTLSLLTKAAQDSAEPLTLMLLDIDHFKLFNDRHGHQTGDTVLQLVARTLSDNVKGQDLAARYGGEEFALLLPRTRADQAVKLGDNIRALIATRKLVKRQSGETLGRITISAGVAEYRVGEALSSFVQRADAALYGAKREGRNRVVAATEGTSTLTETVLRS</sequence>
<gene>
    <name evidence="5" type="ORF">FNB15_14005</name>
</gene>
<dbReference type="EMBL" id="CP041636">
    <property type="protein sequence ID" value="QDO98317.1"/>
    <property type="molecule type" value="Genomic_DNA"/>
</dbReference>
<evidence type="ECO:0000256" key="2">
    <source>
        <dbReference type="ARBA" id="ARBA00034247"/>
    </source>
</evidence>
<dbReference type="InterPro" id="IPR000160">
    <property type="entry name" value="GGDEF_dom"/>
</dbReference>
<dbReference type="KEGG" id="fer:FNB15_14005"/>
<dbReference type="RefSeq" id="WP_144069298.1">
    <property type="nucleotide sequence ID" value="NZ_CP041636.1"/>
</dbReference>
<dbReference type="OrthoDB" id="9812260at2"/>
<keyword evidence="6" id="KW-1185">Reference proteome</keyword>
<dbReference type="NCBIfam" id="TIGR00254">
    <property type="entry name" value="GGDEF"/>
    <property type="match status" value="1"/>
</dbReference>
<dbReference type="CDD" id="cd01949">
    <property type="entry name" value="GGDEF"/>
    <property type="match status" value="1"/>
</dbReference>
<dbReference type="GO" id="GO:1902201">
    <property type="term" value="P:negative regulation of bacterial-type flagellum-dependent cell motility"/>
    <property type="evidence" value="ECO:0007669"/>
    <property type="project" value="TreeGrafter"/>
</dbReference>
<evidence type="ECO:0000313" key="6">
    <source>
        <dbReference type="Proteomes" id="UP000317496"/>
    </source>
</evidence>
<dbReference type="SMART" id="SM00267">
    <property type="entry name" value="GGDEF"/>
    <property type="match status" value="1"/>
</dbReference>
<dbReference type="PROSITE" id="PS50887">
    <property type="entry name" value="GGDEF"/>
    <property type="match status" value="1"/>
</dbReference>
<organism evidence="5 6">
    <name type="scientific">Ferrovibrio terrae</name>
    <dbReference type="NCBI Taxonomy" id="2594003"/>
    <lineage>
        <taxon>Bacteria</taxon>
        <taxon>Pseudomonadati</taxon>
        <taxon>Pseudomonadota</taxon>
        <taxon>Alphaproteobacteria</taxon>
        <taxon>Rhodospirillales</taxon>
        <taxon>Rhodospirillaceae</taxon>
        <taxon>Ferrovibrio</taxon>
    </lineage>
</organism>
<dbReference type="Gene3D" id="3.30.70.270">
    <property type="match status" value="1"/>
</dbReference>
<proteinExistence type="predicted"/>
<evidence type="ECO:0000256" key="3">
    <source>
        <dbReference type="SAM" id="Coils"/>
    </source>
</evidence>